<organism evidence="1 2">
    <name type="scientific">Acidilobus saccharovorans (strain DSM 16705 / JCM 18335 / VKM B-2471 / 345-15)</name>
    <dbReference type="NCBI Taxonomy" id="666510"/>
    <lineage>
        <taxon>Archaea</taxon>
        <taxon>Thermoproteota</taxon>
        <taxon>Thermoprotei</taxon>
        <taxon>Acidilobales</taxon>
        <taxon>Acidilobaceae</taxon>
        <taxon>Acidilobus</taxon>
    </lineage>
</organism>
<evidence type="ECO:0000313" key="2">
    <source>
        <dbReference type="Proteomes" id="UP000000346"/>
    </source>
</evidence>
<sequence length="499" mass="54930">MLHDHPPSYAPEWGSGGIFGLKYYRGVLYYTLAFDAIANFVTDSGVERYRFEQVGPLPTSGGDTYNAVDAVDDNIYFGGWVHAPAVYEGSEASLRGTISFVNKYSHVHFYDVEDRRVSLLWKEGAARKDEWAGEVSEIIYNPVQDELLVARGDGTINLGVYGIDRRTGEPRKLSERPALKGALVYEYACFDILERQIKDIHGVLFTKAVTGIQCVNLTNGKVTYTSLGDISRRSVDGAPVSWPQTGPAASAYGRFFLFVKGGAFVGNPIDEGTEPVRFVRLFDFGESGYFSRRTVAKPIGGGVMVAFNAYSESLVRPTNQFEEMVARATNTIVGPSVLLYITPPVARIVGAYGARITSFESVGDRLVIGANTMSNTSRYNALPLDIGYRGFIIEPISEVLERGPPVRFSVPGALVKDKVFGGIPLTGYSRPRLVIRAGRSNRLHVYEYDFSLPAQDAYEETYDITGGKNVMDLSGFGSSILSFRLEDPDPRARIVIDLQ</sequence>
<evidence type="ECO:0000313" key="1">
    <source>
        <dbReference type="EMBL" id="ADL18930.1"/>
    </source>
</evidence>
<protein>
    <recommendedName>
        <fullName evidence="3">DUF2139 domain-containing protein</fullName>
    </recommendedName>
</protein>
<dbReference type="InterPro" id="IPR016675">
    <property type="entry name" value="UCP016666"/>
</dbReference>
<reference evidence="1 2" key="1">
    <citation type="journal article" date="2010" name="Appl. Environ. Microbiol.">
        <title>The genome sequence of the crenarchaeon Acidilobus saccharovorans supports a new order, Acidilobales, and suggests an important ecological role in terrestrial acidic hot springs.</title>
        <authorList>
            <person name="Mardanov A.V."/>
            <person name="Svetlitchnyi V.A."/>
            <person name="Beletsky A.V."/>
            <person name="Prokofeva M.I."/>
            <person name="Bonch-Osmolovskaya E.A."/>
            <person name="Ravin N.V."/>
            <person name="Skryabin K.G."/>
        </authorList>
    </citation>
    <scope>NUCLEOTIDE SEQUENCE [LARGE SCALE GENOMIC DNA]</scope>
    <source>
        <strain evidence="2">DSM 16705 / JCM 18335 / VKM B-2471 / 345-15</strain>
    </source>
</reference>
<dbReference type="InParanoid" id="D9Q0U2"/>
<gene>
    <name evidence="1" type="ordered locus">ASAC_0523</name>
</gene>
<dbReference type="HOGENOM" id="CLU_543624_0_0_2"/>
<dbReference type="Proteomes" id="UP000000346">
    <property type="component" value="Chromosome"/>
</dbReference>
<dbReference type="eggNOG" id="arCOG04132">
    <property type="taxonomic scope" value="Archaea"/>
</dbReference>
<keyword evidence="2" id="KW-1185">Reference proteome</keyword>
<evidence type="ECO:0008006" key="3">
    <source>
        <dbReference type="Google" id="ProtNLM"/>
    </source>
</evidence>
<dbReference type="KEGG" id="asc:ASAC_0523"/>
<dbReference type="Pfam" id="PF09910">
    <property type="entry name" value="DUF2139"/>
    <property type="match status" value="1"/>
</dbReference>
<dbReference type="EMBL" id="CP001742">
    <property type="protein sequence ID" value="ADL18930.1"/>
    <property type="molecule type" value="Genomic_DNA"/>
</dbReference>
<dbReference type="CAZy" id="GH122">
    <property type="family name" value="Glycoside Hydrolase Family 122"/>
</dbReference>
<name>D9Q0U2_ACIS3</name>
<proteinExistence type="predicted"/>
<accession>D9Q0U2</accession>
<dbReference type="AlphaFoldDB" id="D9Q0U2"/>